<dbReference type="Pfam" id="PF00226">
    <property type="entry name" value="DnaJ"/>
    <property type="match status" value="1"/>
</dbReference>
<keyword evidence="3 11" id="KW-0479">Metal-binding</keyword>
<dbReference type="PANTHER" id="PTHR43096:SF48">
    <property type="entry name" value="CHAPERONE PROTEIN DNAJ"/>
    <property type="match status" value="1"/>
</dbReference>
<evidence type="ECO:0000256" key="3">
    <source>
        <dbReference type="ARBA" id="ARBA00022723"/>
    </source>
</evidence>
<dbReference type="SUPFAM" id="SSF49493">
    <property type="entry name" value="HSP40/DnaJ peptide-binding domain"/>
    <property type="match status" value="2"/>
</dbReference>
<keyword evidence="2 11" id="KW-0235">DNA replication</keyword>
<evidence type="ECO:0000256" key="7">
    <source>
        <dbReference type="ARBA" id="ARBA00023016"/>
    </source>
</evidence>
<reference evidence="16 17" key="1">
    <citation type="submission" date="2020-05" db="EMBL/GenBank/DDBJ databases">
        <title>Aquirufa sp. strain 15G-AUS-rot a new Aquirufa species.</title>
        <authorList>
            <person name="Pitt A."/>
            <person name="Hahn M.W."/>
        </authorList>
    </citation>
    <scope>NUCLEOTIDE SEQUENCE [LARGE SCALE GENOMIC DNA]</scope>
    <source>
        <strain evidence="16 17">15G-AUS-rot</strain>
    </source>
</reference>
<dbReference type="PROSITE" id="PS51188">
    <property type="entry name" value="ZF_CR"/>
    <property type="match status" value="1"/>
</dbReference>
<dbReference type="CDD" id="cd10747">
    <property type="entry name" value="DnaJ_C"/>
    <property type="match status" value="1"/>
</dbReference>
<sequence length="349" mass="37566">MSDHYEVLGVSRTASTDEIKKAYRKLARELHPDVNPDPSASEKFKLVTHAYEVLSDENQRASYDRGGDAGFGLGDIFESFFGGGARGPQSRAQRGQDALLRVDLELDEAIFGVEKTLNIDTAILCETCHGSCCKPGTSARVCDICRGSGQIQRQVQSFMGMMVTTTPCGSCRGTGEVIPDPCISCRGQGRVRAKRELDLEIPAGVADGMRLHLAGQGEVGFAGGPAGDIYLEISVRPHPIFGRDGDDLVAVLEVPVADAALGFKTEIDTFDGSTSIEVKPGAQHGDTITVKGLGATRIRGRGRGDLNIQLKVLTPTRLDSGAKALFQKLREHHQEDSPRLGSRRTKGRF</sequence>
<dbReference type="SMART" id="SM00271">
    <property type="entry name" value="DnaJ"/>
    <property type="match status" value="1"/>
</dbReference>
<feature type="binding site" evidence="11">
    <location>
        <position position="128"/>
    </location>
    <ligand>
        <name>Zn(2+)</name>
        <dbReference type="ChEBI" id="CHEBI:29105"/>
        <label>1</label>
    </ligand>
</feature>
<dbReference type="EMBL" id="CP054056">
    <property type="protein sequence ID" value="QKJ25179.1"/>
    <property type="molecule type" value="Genomic_DNA"/>
</dbReference>
<comment type="similarity">
    <text evidence="9 11">Belongs to the DnaJ family.</text>
</comment>
<feature type="zinc finger region" description="CR-type" evidence="12">
    <location>
        <begin position="112"/>
        <end position="194"/>
    </location>
</feature>
<feature type="domain" description="CR-type" evidence="15">
    <location>
        <begin position="112"/>
        <end position="194"/>
    </location>
</feature>
<evidence type="ECO:0000313" key="16">
    <source>
        <dbReference type="EMBL" id="QKJ25179.1"/>
    </source>
</evidence>
<dbReference type="CDD" id="cd06257">
    <property type="entry name" value="DnaJ"/>
    <property type="match status" value="1"/>
</dbReference>
<evidence type="ECO:0000256" key="13">
    <source>
        <dbReference type="SAM" id="MobiDB-lite"/>
    </source>
</evidence>
<evidence type="ECO:0000256" key="12">
    <source>
        <dbReference type="PROSITE-ProRule" id="PRU00546"/>
    </source>
</evidence>
<dbReference type="InterPro" id="IPR036869">
    <property type="entry name" value="J_dom_sf"/>
</dbReference>
<dbReference type="PROSITE" id="PS00636">
    <property type="entry name" value="DNAJ_1"/>
    <property type="match status" value="1"/>
</dbReference>
<feature type="binding site" evidence="11">
    <location>
        <position position="171"/>
    </location>
    <ligand>
        <name>Zn(2+)</name>
        <dbReference type="ChEBI" id="CHEBI:29105"/>
        <label>2</label>
    </ligand>
</feature>
<keyword evidence="1 11" id="KW-0963">Cytoplasm</keyword>
<name>A0A7D4UJX2_9MICO</name>
<evidence type="ECO:0000256" key="8">
    <source>
        <dbReference type="ARBA" id="ARBA00023186"/>
    </source>
</evidence>
<comment type="function">
    <text evidence="11">Participates actively in the response to hyperosmotic and heat shock by preventing the aggregation of stress-denatured proteins and by disaggregating proteins, also in an autonomous, DnaK-independent fashion. Unfolded proteins bind initially to DnaJ; upon interaction with the DnaJ-bound protein, DnaK hydrolyzes its bound ATP, resulting in the formation of a stable complex. GrpE releases ADP from DnaK; ATP binding to DnaK triggers the release of the substrate protein, thus completing the reaction cycle. Several rounds of ATP-dependent interactions between DnaJ, DnaK and GrpE are required for fully efficient folding. Also involved, together with DnaK and GrpE, in the DNA replication of plasmids through activation of initiation proteins.</text>
</comment>
<dbReference type="Gene3D" id="2.10.230.10">
    <property type="entry name" value="Heat shock protein DnaJ, cysteine-rich domain"/>
    <property type="match status" value="1"/>
</dbReference>
<dbReference type="HAMAP" id="MF_01152">
    <property type="entry name" value="DnaJ"/>
    <property type="match status" value="1"/>
</dbReference>
<dbReference type="GO" id="GO:0009408">
    <property type="term" value="P:response to heat"/>
    <property type="evidence" value="ECO:0007669"/>
    <property type="project" value="InterPro"/>
</dbReference>
<keyword evidence="6 11" id="KW-0862">Zinc</keyword>
<dbReference type="InterPro" id="IPR008971">
    <property type="entry name" value="HSP40/DnaJ_pept-bd"/>
</dbReference>
<feature type="binding site" evidence="11">
    <location>
        <position position="145"/>
    </location>
    <ligand>
        <name>Zn(2+)</name>
        <dbReference type="ChEBI" id="CHEBI:29105"/>
        <label>2</label>
    </ligand>
</feature>
<dbReference type="InterPro" id="IPR036410">
    <property type="entry name" value="HSP_DnaJ_Cys-rich_dom_sf"/>
</dbReference>
<accession>A0A7D4UJX2</accession>
<evidence type="ECO:0000256" key="5">
    <source>
        <dbReference type="ARBA" id="ARBA00022771"/>
    </source>
</evidence>
<keyword evidence="7 11" id="KW-0346">Stress response</keyword>
<dbReference type="FunFam" id="2.10.230.10:FF:000002">
    <property type="entry name" value="Molecular chaperone DnaJ"/>
    <property type="match status" value="1"/>
</dbReference>
<dbReference type="FunFam" id="2.60.260.20:FF:000013">
    <property type="entry name" value="DnaJ subfamily B member 11"/>
    <property type="match status" value="1"/>
</dbReference>
<dbReference type="PRINTS" id="PR00625">
    <property type="entry name" value="JDOMAIN"/>
</dbReference>
<feature type="region of interest" description="Disordered" evidence="13">
    <location>
        <begin position="329"/>
        <end position="349"/>
    </location>
</feature>
<dbReference type="RefSeq" id="WP_173493476.1">
    <property type="nucleotide sequence ID" value="NZ_CP054056.1"/>
</dbReference>
<organism evidence="16 17">
    <name type="scientific">Aquiluna borgnonia</name>
    <dbReference type="NCBI Taxonomy" id="2499157"/>
    <lineage>
        <taxon>Bacteria</taxon>
        <taxon>Bacillati</taxon>
        <taxon>Actinomycetota</taxon>
        <taxon>Actinomycetes</taxon>
        <taxon>Micrococcales</taxon>
        <taxon>Microbacteriaceae</taxon>
        <taxon>Luna cluster</taxon>
        <taxon>Luna-1 subcluster</taxon>
        <taxon>Aquiluna</taxon>
    </lineage>
</organism>
<feature type="domain" description="J" evidence="14">
    <location>
        <begin position="3"/>
        <end position="67"/>
    </location>
</feature>
<evidence type="ECO:0000256" key="9">
    <source>
        <dbReference type="ARBA" id="ARBA00061004"/>
    </source>
</evidence>
<dbReference type="GO" id="GO:0005737">
    <property type="term" value="C:cytoplasm"/>
    <property type="evidence" value="ECO:0007669"/>
    <property type="project" value="UniProtKB-SubCell"/>
</dbReference>
<evidence type="ECO:0000259" key="14">
    <source>
        <dbReference type="PROSITE" id="PS50076"/>
    </source>
</evidence>
<evidence type="ECO:0000256" key="6">
    <source>
        <dbReference type="ARBA" id="ARBA00022833"/>
    </source>
</evidence>
<feature type="binding site" evidence="11">
    <location>
        <position position="168"/>
    </location>
    <ligand>
        <name>Zn(2+)</name>
        <dbReference type="ChEBI" id="CHEBI:29105"/>
        <label>2</label>
    </ligand>
</feature>
<comment type="subcellular location">
    <subcellularLocation>
        <location evidence="11">Cytoplasm</location>
    </subcellularLocation>
</comment>
<dbReference type="Pfam" id="PF00684">
    <property type="entry name" value="DnaJ_CXXCXGXG"/>
    <property type="match status" value="1"/>
</dbReference>
<proteinExistence type="inferred from homology"/>
<dbReference type="SUPFAM" id="SSF46565">
    <property type="entry name" value="Chaperone J-domain"/>
    <property type="match status" value="1"/>
</dbReference>
<dbReference type="PANTHER" id="PTHR43096">
    <property type="entry name" value="DNAJ HOMOLOG 1, MITOCHONDRIAL-RELATED"/>
    <property type="match status" value="1"/>
</dbReference>
<dbReference type="CDD" id="cd10719">
    <property type="entry name" value="DnaJ_zf"/>
    <property type="match status" value="1"/>
</dbReference>
<evidence type="ECO:0000256" key="1">
    <source>
        <dbReference type="ARBA" id="ARBA00022490"/>
    </source>
</evidence>
<dbReference type="GO" id="GO:0031072">
    <property type="term" value="F:heat shock protein binding"/>
    <property type="evidence" value="ECO:0007669"/>
    <property type="project" value="InterPro"/>
</dbReference>
<feature type="binding site" evidence="11">
    <location>
        <position position="142"/>
    </location>
    <ligand>
        <name>Zn(2+)</name>
        <dbReference type="ChEBI" id="CHEBI:29105"/>
        <label>2</label>
    </ligand>
</feature>
<dbReference type="NCBIfam" id="NF008035">
    <property type="entry name" value="PRK10767.1"/>
    <property type="match status" value="1"/>
</dbReference>
<dbReference type="GO" id="GO:0042026">
    <property type="term" value="P:protein refolding"/>
    <property type="evidence" value="ECO:0007669"/>
    <property type="project" value="TreeGrafter"/>
</dbReference>
<evidence type="ECO:0000256" key="10">
    <source>
        <dbReference type="ARBA" id="ARBA00067609"/>
    </source>
</evidence>
<feature type="binding site" evidence="11">
    <location>
        <position position="182"/>
    </location>
    <ligand>
        <name>Zn(2+)</name>
        <dbReference type="ChEBI" id="CHEBI:29105"/>
        <label>1</label>
    </ligand>
</feature>
<comment type="caution">
    <text evidence="11">Lacks conserved residue(s) required for the propagation of feature annotation.</text>
</comment>
<dbReference type="Gene3D" id="1.10.287.110">
    <property type="entry name" value="DnaJ domain"/>
    <property type="match status" value="1"/>
</dbReference>
<feature type="binding site" evidence="11">
    <location>
        <position position="125"/>
    </location>
    <ligand>
        <name>Zn(2+)</name>
        <dbReference type="ChEBI" id="CHEBI:29105"/>
        <label>1</label>
    </ligand>
</feature>
<dbReference type="GO" id="GO:0008270">
    <property type="term" value="F:zinc ion binding"/>
    <property type="evidence" value="ECO:0007669"/>
    <property type="project" value="UniProtKB-UniRule"/>
</dbReference>
<dbReference type="InterPro" id="IPR001305">
    <property type="entry name" value="HSP_DnaJ_Cys-rich_dom"/>
</dbReference>
<keyword evidence="5 11" id="KW-0863">Zinc-finger</keyword>
<dbReference type="InterPro" id="IPR002939">
    <property type="entry name" value="DnaJ_C"/>
</dbReference>
<protein>
    <recommendedName>
        <fullName evidence="10 11">Chaperone protein DnaJ</fullName>
    </recommendedName>
</protein>
<keyword evidence="17" id="KW-1185">Reference proteome</keyword>
<comment type="cofactor">
    <cofactor evidence="11">
        <name>Zn(2+)</name>
        <dbReference type="ChEBI" id="CHEBI:29105"/>
    </cofactor>
    <text evidence="11">Binds 2 Zn(2+) ions per monomer.</text>
</comment>
<dbReference type="KEGG" id="aqg:HRU87_03030"/>
<evidence type="ECO:0000256" key="2">
    <source>
        <dbReference type="ARBA" id="ARBA00022705"/>
    </source>
</evidence>
<dbReference type="GO" id="GO:0005524">
    <property type="term" value="F:ATP binding"/>
    <property type="evidence" value="ECO:0007669"/>
    <property type="project" value="InterPro"/>
</dbReference>
<dbReference type="GO" id="GO:0051082">
    <property type="term" value="F:unfolded protein binding"/>
    <property type="evidence" value="ECO:0007669"/>
    <property type="project" value="UniProtKB-UniRule"/>
</dbReference>
<dbReference type="GO" id="GO:0006260">
    <property type="term" value="P:DNA replication"/>
    <property type="evidence" value="ECO:0007669"/>
    <property type="project" value="UniProtKB-KW"/>
</dbReference>
<dbReference type="Proteomes" id="UP000501003">
    <property type="component" value="Chromosome"/>
</dbReference>
<comment type="domain">
    <text evidence="11">The J domain is necessary and sufficient to stimulate DnaK ATPase activity. Zinc center 1 plays an important role in the autonomous, DnaK-independent chaperone activity of DnaJ. Zinc center 2 is essential for interaction with DnaK and for DnaJ activity.</text>
</comment>
<evidence type="ECO:0000256" key="11">
    <source>
        <dbReference type="HAMAP-Rule" id="MF_01152"/>
    </source>
</evidence>
<keyword evidence="4 11" id="KW-0677">Repeat</keyword>
<dbReference type="Pfam" id="PF01556">
    <property type="entry name" value="DnaJ_C"/>
    <property type="match status" value="1"/>
</dbReference>
<evidence type="ECO:0000259" key="15">
    <source>
        <dbReference type="PROSITE" id="PS51188"/>
    </source>
</evidence>
<dbReference type="AlphaFoldDB" id="A0A7D4UJX2"/>
<evidence type="ECO:0000313" key="17">
    <source>
        <dbReference type="Proteomes" id="UP000501003"/>
    </source>
</evidence>
<feature type="binding site" evidence="11">
    <location>
        <position position="185"/>
    </location>
    <ligand>
        <name>Zn(2+)</name>
        <dbReference type="ChEBI" id="CHEBI:29105"/>
        <label>1</label>
    </ligand>
</feature>
<dbReference type="InterPro" id="IPR012724">
    <property type="entry name" value="DnaJ"/>
</dbReference>
<dbReference type="Gene3D" id="2.60.260.20">
    <property type="entry name" value="Urease metallochaperone UreE, N-terminal domain"/>
    <property type="match status" value="2"/>
</dbReference>
<evidence type="ECO:0000256" key="4">
    <source>
        <dbReference type="ARBA" id="ARBA00022737"/>
    </source>
</evidence>
<keyword evidence="8 11" id="KW-0143">Chaperone</keyword>
<dbReference type="InterPro" id="IPR018253">
    <property type="entry name" value="DnaJ_domain_CS"/>
</dbReference>
<feature type="compositionally biased region" description="Basic and acidic residues" evidence="13">
    <location>
        <begin position="329"/>
        <end position="338"/>
    </location>
</feature>
<dbReference type="PROSITE" id="PS50076">
    <property type="entry name" value="DNAJ_2"/>
    <property type="match status" value="1"/>
</dbReference>
<comment type="subunit">
    <text evidence="11">Homodimer.</text>
</comment>
<dbReference type="InterPro" id="IPR001623">
    <property type="entry name" value="DnaJ_domain"/>
</dbReference>
<dbReference type="SUPFAM" id="SSF57938">
    <property type="entry name" value="DnaJ/Hsp40 cysteine-rich domain"/>
    <property type="match status" value="1"/>
</dbReference>
<gene>
    <name evidence="11 16" type="primary">dnaJ</name>
    <name evidence="16" type="ORF">HRU87_03030</name>
</gene>